<accession>A0A9J6CLG0</accession>
<dbReference type="GO" id="GO:0031929">
    <property type="term" value="P:TOR signaling"/>
    <property type="evidence" value="ECO:0007669"/>
    <property type="project" value="TreeGrafter"/>
</dbReference>
<keyword evidence="2" id="KW-0418">Kinase</keyword>
<organism evidence="7 8">
    <name type="scientific">Polypedilum vanderplanki</name>
    <name type="common">Sleeping chironomid midge</name>
    <dbReference type="NCBI Taxonomy" id="319348"/>
    <lineage>
        <taxon>Eukaryota</taxon>
        <taxon>Metazoa</taxon>
        <taxon>Ecdysozoa</taxon>
        <taxon>Arthropoda</taxon>
        <taxon>Hexapoda</taxon>
        <taxon>Insecta</taxon>
        <taxon>Pterygota</taxon>
        <taxon>Neoptera</taxon>
        <taxon>Endopterygota</taxon>
        <taxon>Diptera</taxon>
        <taxon>Nematocera</taxon>
        <taxon>Chironomoidea</taxon>
        <taxon>Chironomidae</taxon>
        <taxon>Chironominae</taxon>
        <taxon>Polypedilum</taxon>
        <taxon>Polypedilum</taxon>
    </lineage>
</organism>
<dbReference type="EMBL" id="JADBJN010000001">
    <property type="protein sequence ID" value="KAG5682804.1"/>
    <property type="molecule type" value="Genomic_DNA"/>
</dbReference>
<dbReference type="Pfam" id="PF00454">
    <property type="entry name" value="PI3_PI4_kinase"/>
    <property type="match status" value="1"/>
</dbReference>
<protein>
    <recommendedName>
        <fullName evidence="9">Non-specific serine/threonine protein kinase</fullName>
    </recommendedName>
</protein>
<dbReference type="GO" id="GO:0016242">
    <property type="term" value="P:negative regulation of macroautophagy"/>
    <property type="evidence" value="ECO:0007669"/>
    <property type="project" value="TreeGrafter"/>
</dbReference>
<keyword evidence="8" id="KW-1185">Reference proteome</keyword>
<evidence type="ECO:0000313" key="8">
    <source>
        <dbReference type="Proteomes" id="UP001107558"/>
    </source>
</evidence>
<dbReference type="PROSITE" id="PS51189">
    <property type="entry name" value="FAT"/>
    <property type="match status" value="1"/>
</dbReference>
<evidence type="ECO:0008006" key="9">
    <source>
        <dbReference type="Google" id="ProtNLM"/>
    </source>
</evidence>
<keyword evidence="4" id="KW-1133">Transmembrane helix</keyword>
<dbReference type="GO" id="GO:0005737">
    <property type="term" value="C:cytoplasm"/>
    <property type="evidence" value="ECO:0007669"/>
    <property type="project" value="TreeGrafter"/>
</dbReference>
<dbReference type="GO" id="GO:0031932">
    <property type="term" value="C:TORC2 complex"/>
    <property type="evidence" value="ECO:0007669"/>
    <property type="project" value="TreeGrafter"/>
</dbReference>
<reference evidence="7" key="1">
    <citation type="submission" date="2021-03" db="EMBL/GenBank/DDBJ databases">
        <title>Chromosome level genome of the anhydrobiotic midge Polypedilum vanderplanki.</title>
        <authorList>
            <person name="Yoshida Y."/>
            <person name="Kikawada T."/>
            <person name="Gusev O."/>
        </authorList>
    </citation>
    <scope>NUCLEOTIDE SEQUENCE</scope>
    <source>
        <strain evidence="7">NIAS01</strain>
        <tissue evidence="7">Whole body or cell culture</tissue>
    </source>
</reference>
<dbReference type="SMART" id="SM01345">
    <property type="entry name" value="Rapamycin_bind"/>
    <property type="match status" value="1"/>
</dbReference>
<dbReference type="InterPro" id="IPR014009">
    <property type="entry name" value="PIK_FAT"/>
</dbReference>
<comment type="caution">
    <text evidence="7">The sequence shown here is derived from an EMBL/GenBank/DDBJ whole genome shotgun (WGS) entry which is preliminary data.</text>
</comment>
<dbReference type="GO" id="GO:0004674">
    <property type="term" value="F:protein serine/threonine kinase activity"/>
    <property type="evidence" value="ECO:0007669"/>
    <property type="project" value="InterPro"/>
</dbReference>
<dbReference type="InterPro" id="IPR000403">
    <property type="entry name" value="PI3/4_kinase_cat_dom"/>
</dbReference>
<dbReference type="SUPFAM" id="SSF48371">
    <property type="entry name" value="ARM repeat"/>
    <property type="match status" value="1"/>
</dbReference>
<dbReference type="PANTHER" id="PTHR11139:SF119">
    <property type="entry name" value="SERINE_THREONINE-PROTEIN KINASE SMG1"/>
    <property type="match status" value="1"/>
</dbReference>
<dbReference type="InterPro" id="IPR036940">
    <property type="entry name" value="PI3/4_kinase_cat_sf"/>
</dbReference>
<gene>
    <name evidence="7" type="ORF">PVAND_012131</name>
</gene>
<dbReference type="Proteomes" id="UP001107558">
    <property type="component" value="Chromosome 1"/>
</dbReference>
<dbReference type="Gene3D" id="1.10.1070.11">
    <property type="entry name" value="Phosphatidylinositol 3-/4-kinase, catalytic domain"/>
    <property type="match status" value="1"/>
</dbReference>
<dbReference type="InterPro" id="IPR011009">
    <property type="entry name" value="Kinase-like_dom_sf"/>
</dbReference>
<feature type="domain" description="FAT" evidence="6">
    <location>
        <begin position="1364"/>
        <end position="1664"/>
    </location>
</feature>
<evidence type="ECO:0000256" key="3">
    <source>
        <dbReference type="SAM" id="MobiDB-lite"/>
    </source>
</evidence>
<evidence type="ECO:0000259" key="5">
    <source>
        <dbReference type="PROSITE" id="PS50290"/>
    </source>
</evidence>
<evidence type="ECO:0000256" key="2">
    <source>
        <dbReference type="ARBA" id="ARBA00022777"/>
    </source>
</evidence>
<feature type="compositionally biased region" description="Low complexity" evidence="3">
    <location>
        <begin position="43"/>
        <end position="58"/>
    </location>
</feature>
<feature type="domain" description="PI3K/PI4K catalytic" evidence="5">
    <location>
        <begin position="1889"/>
        <end position="2222"/>
    </location>
</feature>
<dbReference type="InterPro" id="IPR016024">
    <property type="entry name" value="ARM-type_fold"/>
</dbReference>
<feature type="compositionally biased region" description="Basic and acidic residues" evidence="3">
    <location>
        <begin position="1"/>
        <end position="29"/>
    </location>
</feature>
<feature type="transmembrane region" description="Helical" evidence="4">
    <location>
        <begin position="2162"/>
        <end position="2186"/>
    </location>
</feature>
<dbReference type="GO" id="GO:0005634">
    <property type="term" value="C:nucleus"/>
    <property type="evidence" value="ECO:0007669"/>
    <property type="project" value="TreeGrafter"/>
</dbReference>
<evidence type="ECO:0000256" key="4">
    <source>
        <dbReference type="SAM" id="Phobius"/>
    </source>
</evidence>
<keyword evidence="4" id="KW-0812">Transmembrane</keyword>
<dbReference type="Gene3D" id="3.30.1010.10">
    <property type="entry name" value="Phosphatidylinositol 3-kinase Catalytic Subunit, Chain A, domain 4"/>
    <property type="match status" value="1"/>
</dbReference>
<dbReference type="GO" id="GO:0000184">
    <property type="term" value="P:nuclear-transcribed mRNA catabolic process, nonsense-mediated decay"/>
    <property type="evidence" value="ECO:0007669"/>
    <property type="project" value="InterPro"/>
</dbReference>
<dbReference type="InterPro" id="IPR031559">
    <property type="entry name" value="SMG1"/>
</dbReference>
<dbReference type="SMART" id="SM00146">
    <property type="entry name" value="PI3Kc"/>
    <property type="match status" value="1"/>
</dbReference>
<dbReference type="PROSITE" id="PS50290">
    <property type="entry name" value="PI3_4_KINASE_3"/>
    <property type="match status" value="1"/>
</dbReference>
<dbReference type="PANTHER" id="PTHR11139">
    <property type="entry name" value="ATAXIA TELANGIECTASIA MUTATED ATM -RELATED"/>
    <property type="match status" value="1"/>
</dbReference>
<name>A0A9J6CLG0_POLVA</name>
<dbReference type="SUPFAM" id="SSF56112">
    <property type="entry name" value="Protein kinase-like (PK-like)"/>
    <property type="match status" value="1"/>
</dbReference>
<dbReference type="OrthoDB" id="10065496at2759"/>
<feature type="compositionally biased region" description="Polar residues" evidence="3">
    <location>
        <begin position="31"/>
        <end position="42"/>
    </location>
</feature>
<evidence type="ECO:0000259" key="6">
    <source>
        <dbReference type="PROSITE" id="PS51189"/>
    </source>
</evidence>
<dbReference type="PROSITE" id="PS00916">
    <property type="entry name" value="PI3_4_KINASE_2"/>
    <property type="match status" value="1"/>
</dbReference>
<evidence type="ECO:0000256" key="1">
    <source>
        <dbReference type="ARBA" id="ARBA00022679"/>
    </source>
</evidence>
<keyword evidence="1" id="KW-0808">Transferase</keyword>
<keyword evidence="4" id="KW-0472">Membrane</keyword>
<dbReference type="GO" id="GO:0031931">
    <property type="term" value="C:TORC1 complex"/>
    <property type="evidence" value="ECO:0007669"/>
    <property type="project" value="TreeGrafter"/>
</dbReference>
<proteinExistence type="predicted"/>
<evidence type="ECO:0000313" key="7">
    <source>
        <dbReference type="EMBL" id="KAG5682804.1"/>
    </source>
</evidence>
<dbReference type="InterPro" id="IPR050517">
    <property type="entry name" value="DDR_Repair_Kinase"/>
</dbReference>
<sequence>MDKYGESKSNRNRWKDEHRHPKLYDERLDTPGQQQNGKITTASSSSSSSKTQSSNSSSNKLLKTDIVNQLAQNPNLPEDVRISKLLRRLETETTVTGTIEICGKLKTVVQDQANANYIKRSFDMLTNSLISVMKECHTGEAVNHVAEVYGMMGFVMRNDFPLYKSWICKTYKNVKTLRVAMMKALEKTLTMDSNELRLSDQIGRLMELLRDFLEQTDDYRVFMAITNVLIVIANNYNMRYFKSHFTNVVDIVIGWMMENQLTKVKVHCAVVLQSLGQFWKNDSQFSLDLIGQLLEDIDGCIEKMEDSNEDKVKNFKDFGAFVGVFNAIIKSVYVSPEALIYFMGKSTMEGCKEKIFRVAQFALNNENCIKETVLPVNEYILIVLNCRKCEIGIEMNSILTLIEIEMENLTKFTESELASFLCVVNEFIKEFKSELPVQFIEKLFNVDSVLIQSVSFNNDKRVKSGLIKIYHEVLALKNVPLLQAAYRCIIEQFGVCLKRIPQLKEIKWISDVVSNLVNNEITNEKTILRAQVALNFNLTALSKLATTQNSIIAMYSLVPSILEVLINLQIWRSEWNEFELTQYAILLVISEHCLKNNNFISSSALLINKTSTITTSSWLSDSSPTESPVSQHFKLILEFIDKMLKSSPSLKQFKLILDWLDKIIQQTCQYSEQLKENSSFVSILKRINQIANNYKNDEVMLKVATCNDSLYSFESIHNEIYTAMSEAGVVQMCSTNPEIRRRYSFILSRIPLKFTLEQAKSPSGINQETINKITEMENWHLSLGSIHGGELRAQYFQKFINHITYSPNAANIDQFILHAFRNCWFNGTEMAEEYKRVTLKDVRTLYSWMQWEAARFCVNNKLRTPLGKAQDTFIKIEGIIREHARILTLKDKSKLRGYEHVLANQRNVRILLGFMESLEKAIYNAAEGSAFAIPPPEKPARTFFRLNASTCNEWFNRNRLAIHQLALHALELEMVIRCSQSILKEMCAAGKINETYFDQILMSLTWAMLRNFESDSLCGLYVWVKNVSGRKLHWIKMAAEQAAGHREVAADGYTKVLKDEKLEPKIYDFIADQRRCCLLFTGNMEELYNVLVEEEERNYKPTNIPILKITKEQVASIKKYDKTKDFDALNDLSLWETLEDEGNVSNNFSVHNLLSLTENTLSCAILDKENSNRDKEKTSWEILHTLLQESIRTSSQEYLIGLNVLNHIAHKYKIVINNEGSVNIESLEIEKKYGSLTMFFVSIYGEFLDACSEKGEQQNINLKLDLVASARKELNFRQCTRELSSVYRSVEYTEHIGLPFEHELSSIKEFFMSPRNVKDSKIWSENVSRAIYEHCKMLYVAKNQHFDAIQFASTAALGIKNRLNITDGNVSENLNQQCVKFYTKISEWIQNEPEESLFSHDGNSLNSLVQSINDEEYIDEQMPLVDSAVGKLLQSGVKQCPEMPKAWSSLANWCYKWGRKMIESKTDSQGLRAIDSSAIVDLIPEAQPEDVESILKVLNEQQIMVEDEDIGPNESSSTEIIESNLRMISLLKNKNSDIINSIITLWKQAHRDVYKYYEMCASAYFKFLLLSSSNTDMNSDSSVVTATLRLLRLIVKHALGLQEILEEGLAITPSGPWKVIIPQLFSRLDHHEPYVRKRVSELLCRVASDSPHLIIFPTVVGAAHNHLEEEKFKAQPIEDSKILSDCKKFLNSSLSYCFTSLLNTLSMQSPQTVSQVQLLVNELRRISMLYDEMWLTTLNQLYVENAKKFVNFDAEFQATDKSQEKINLFAEKYKLLTKQMLFIMECMQDWTSKPPETNNERAFQEKFSHFIEMTIGELKRPFDSSEPLAAFNKFKSLLHLMQQRVHKRMNHTLKMSDISPILANLNNTNISMPGVLPSNDSEAVYIQSVDETIQILPTKTKPKKLAFYGSDGKRYTFLFKGMEDLHLDERIMQFLSIANLMMKKSVDSDGKVTYYRAHHYSVIPLGPRSGLISWVDGVIPIFSIYKKWQQREAANPRKDKQYVVMRPSELFYSKITPLLKEHGLKPTDNRKDWPVSVQMKAYEELKSETPRDLLAKEFWCTASTSAHWRQIVRNYSVSLAVMSVIGYIIGLGDRHLDNILVKLASGDIVHIDYNVCFEKGKTLRVPERVPFRMTQNIEEALGLTGIELAVDDSGFDEVLNRIIFITVTMICLEYIYLELFLPYGIFLSSNDFSNTRTYNIISDFMPKVFYLTSEMTCHLDSD</sequence>
<feature type="region of interest" description="Disordered" evidence="3">
    <location>
        <begin position="1"/>
        <end position="60"/>
    </location>
</feature>
<dbReference type="InterPro" id="IPR018936">
    <property type="entry name" value="PI3/4_kinase_CS"/>
</dbReference>
<dbReference type="Pfam" id="PF15785">
    <property type="entry name" value="SMG1"/>
    <property type="match status" value="1"/>
</dbReference>